<evidence type="ECO:0000313" key="2">
    <source>
        <dbReference type="EMBL" id="VYT44008.1"/>
    </source>
</evidence>
<accession>A0A6N2WPC6</accession>
<proteinExistence type="predicted"/>
<dbReference type="GO" id="GO:0000160">
    <property type="term" value="P:phosphorelay signal transduction system"/>
    <property type="evidence" value="ECO:0007669"/>
    <property type="project" value="InterPro"/>
</dbReference>
<dbReference type="EMBL" id="CACRSQ010000017">
    <property type="protein sequence ID" value="VYT44008.1"/>
    <property type="molecule type" value="Genomic_DNA"/>
</dbReference>
<dbReference type="GeneID" id="69468821"/>
<dbReference type="InterPro" id="IPR036641">
    <property type="entry name" value="HPT_dom_sf"/>
</dbReference>
<name>A0A6N2WPC6_9FIRM</name>
<dbReference type="Gene3D" id="1.20.120.160">
    <property type="entry name" value="HPT domain"/>
    <property type="match status" value="1"/>
</dbReference>
<dbReference type="Pfam" id="PF01627">
    <property type="entry name" value="Hpt"/>
    <property type="match status" value="1"/>
</dbReference>
<evidence type="ECO:0000259" key="1">
    <source>
        <dbReference type="Pfam" id="PF01627"/>
    </source>
</evidence>
<reference evidence="2" key="1">
    <citation type="submission" date="2019-11" db="EMBL/GenBank/DDBJ databases">
        <authorList>
            <person name="Feng L."/>
        </authorList>
    </citation>
    <scope>NUCLEOTIDE SEQUENCE</scope>
    <source>
        <strain evidence="2">AcaccaeLFYP115</strain>
    </source>
</reference>
<dbReference type="AlphaFoldDB" id="A0A6N2WPC6"/>
<organism evidence="2">
    <name type="scientific">Anaerostipes caccae</name>
    <dbReference type="NCBI Taxonomy" id="105841"/>
    <lineage>
        <taxon>Bacteria</taxon>
        <taxon>Bacillati</taxon>
        <taxon>Bacillota</taxon>
        <taxon>Clostridia</taxon>
        <taxon>Lachnospirales</taxon>
        <taxon>Lachnospiraceae</taxon>
        <taxon>Anaerostipes</taxon>
    </lineage>
</organism>
<feature type="domain" description="HPt" evidence="1">
    <location>
        <begin position="41"/>
        <end position="110"/>
    </location>
</feature>
<dbReference type="InterPro" id="IPR008207">
    <property type="entry name" value="Sig_transdc_His_kin_Hpt_dom"/>
</dbReference>
<gene>
    <name evidence="2" type="ORF">ACLFYP115_00036</name>
</gene>
<dbReference type="SUPFAM" id="SSF47226">
    <property type="entry name" value="Histidine-containing phosphotransfer domain, HPT domain"/>
    <property type="match status" value="1"/>
</dbReference>
<dbReference type="RefSeq" id="WP_006566352.1">
    <property type="nucleotide sequence ID" value="NZ_BAABRZ010000006.1"/>
</dbReference>
<sequence>MNLEDFYRGRGEDYPVIIGRFMGNENLLKKFVKNFPDDPTYGRLCEAMEAKDWPQVEMSAHTLKGVAANLSFSKLFQASADLVSVIREQETEKADGLFSEVQKAYKEVVQGISGLD</sequence>
<protein>
    <submittedName>
        <fullName evidence="2">Hpt domain protein</fullName>
    </submittedName>
</protein>